<feature type="region of interest" description="Disordered" evidence="1">
    <location>
        <begin position="50"/>
        <end position="90"/>
    </location>
</feature>
<evidence type="ECO:0000313" key="3">
    <source>
        <dbReference type="Proteomes" id="UP000076154"/>
    </source>
</evidence>
<evidence type="ECO:0000313" key="2">
    <source>
        <dbReference type="EMBL" id="RDB29290.1"/>
    </source>
</evidence>
<sequence>MHHESKVENPKIYEAEDQRISRSRAQQAALDKAKIDFDPHDHTKGLEERLAEAQKAAEGKHENENAKTIRDPLAPARAHGHEPGRGAQIDAQIIAEEKELLKQKGKA</sequence>
<proteinExistence type="predicted"/>
<dbReference type="PANTHER" id="PTHR39475">
    <property type="entry name" value="CONIDIATION-SPECIFIC PROTEIN 6"/>
    <property type="match status" value="1"/>
</dbReference>
<gene>
    <name evidence="2" type="ORF">Hypma_016078</name>
</gene>
<dbReference type="Proteomes" id="UP000076154">
    <property type="component" value="Unassembled WGS sequence"/>
</dbReference>
<protein>
    <submittedName>
        <fullName evidence="2">Uncharacterized protein</fullName>
    </submittedName>
</protein>
<evidence type="ECO:0000256" key="1">
    <source>
        <dbReference type="SAM" id="MobiDB-lite"/>
    </source>
</evidence>
<dbReference type="EMBL" id="LUEZ02000010">
    <property type="protein sequence ID" value="RDB29290.1"/>
    <property type="molecule type" value="Genomic_DNA"/>
</dbReference>
<dbReference type="OrthoDB" id="3358750at2759"/>
<organism evidence="2 3">
    <name type="scientific">Hypsizygus marmoreus</name>
    <name type="common">White beech mushroom</name>
    <name type="synonym">Agaricus marmoreus</name>
    <dbReference type="NCBI Taxonomy" id="39966"/>
    <lineage>
        <taxon>Eukaryota</taxon>
        <taxon>Fungi</taxon>
        <taxon>Dikarya</taxon>
        <taxon>Basidiomycota</taxon>
        <taxon>Agaricomycotina</taxon>
        <taxon>Agaricomycetes</taxon>
        <taxon>Agaricomycetidae</taxon>
        <taxon>Agaricales</taxon>
        <taxon>Tricholomatineae</taxon>
        <taxon>Lyophyllaceae</taxon>
        <taxon>Hypsizygus</taxon>
    </lineage>
</organism>
<name>A0A369K747_HYPMA</name>
<feature type="compositionally biased region" description="Basic and acidic residues" evidence="1">
    <location>
        <begin position="50"/>
        <end position="70"/>
    </location>
</feature>
<dbReference type="AlphaFoldDB" id="A0A369K747"/>
<feature type="compositionally biased region" description="Basic and acidic residues" evidence="1">
    <location>
        <begin position="1"/>
        <end position="20"/>
    </location>
</feature>
<reference evidence="2" key="1">
    <citation type="submission" date="2018-04" db="EMBL/GenBank/DDBJ databases">
        <title>Whole genome sequencing of Hypsizygus marmoreus.</title>
        <authorList>
            <person name="Choi I.-G."/>
            <person name="Min B."/>
            <person name="Kim J.-G."/>
            <person name="Kim S."/>
            <person name="Oh Y.-L."/>
            <person name="Kong W.-S."/>
            <person name="Park H."/>
            <person name="Jeong J."/>
            <person name="Song E.-S."/>
        </authorList>
    </citation>
    <scope>NUCLEOTIDE SEQUENCE [LARGE SCALE GENOMIC DNA]</scope>
    <source>
        <strain evidence="2">51987-8</strain>
    </source>
</reference>
<dbReference type="PANTHER" id="PTHR39475:SF1">
    <property type="entry name" value="CONIDIATION-SPECIFIC PROTEIN 6"/>
    <property type="match status" value="1"/>
</dbReference>
<accession>A0A369K747</accession>
<feature type="region of interest" description="Disordered" evidence="1">
    <location>
        <begin position="1"/>
        <end position="28"/>
    </location>
</feature>
<keyword evidence="3" id="KW-1185">Reference proteome</keyword>
<dbReference type="InParanoid" id="A0A369K747"/>
<comment type="caution">
    <text evidence="2">The sequence shown here is derived from an EMBL/GenBank/DDBJ whole genome shotgun (WGS) entry which is preliminary data.</text>
</comment>